<feature type="transmembrane region" description="Helical" evidence="9">
    <location>
        <begin position="152"/>
        <end position="170"/>
    </location>
</feature>
<proteinExistence type="inferred from homology"/>
<keyword evidence="6 9" id="KW-0812">Transmembrane</keyword>
<dbReference type="GO" id="GO:0015420">
    <property type="term" value="F:ABC-type vitamin B12 transporter activity"/>
    <property type="evidence" value="ECO:0007669"/>
    <property type="project" value="UniProtKB-UniRule"/>
</dbReference>
<sequence>MHFIPVLALALDILVGDPRGLPHPVVGLGRLASWWERLSRRLSWGARGAGAVLAGGFGTLLLAGFAGSVAWYLSGLDYVGPLIALYLAWSGLALGGLLREAHAAFRVVETGTLPEARRAVSMLVSRDTSTMEAPALRKALAETLAENLNDGLTAPFFYLILLGPAGLWAYKAVSTLDSMWGYRTPEYEHFGKVAARLDDVLAFIPARLTALGMLLAAVVAGPVGLQPRRLLQVLRGVRRDARKTSSPNAGWPMAAAAWIFGAPMGGRAVYFGEWVNKPVLGPVEQSGMPTEPQTGDRKAHSDGWTHKRFIGLLRLCFVAGVGMCVAMHLAGMFVRGEIGV</sequence>
<evidence type="ECO:0000313" key="10">
    <source>
        <dbReference type="EMBL" id="TVM16960.1"/>
    </source>
</evidence>
<protein>
    <recommendedName>
        <fullName evidence="9">Cobalamin biosynthesis protein CobD</fullName>
    </recommendedName>
</protein>
<dbReference type="NCBIfam" id="TIGR00380">
    <property type="entry name" value="cobal_cbiB"/>
    <property type="match status" value="1"/>
</dbReference>
<organism evidence="10 11">
    <name type="scientific">Oceanidesulfovibrio indonesiensis</name>
    <dbReference type="NCBI Taxonomy" id="54767"/>
    <lineage>
        <taxon>Bacteria</taxon>
        <taxon>Pseudomonadati</taxon>
        <taxon>Thermodesulfobacteriota</taxon>
        <taxon>Desulfovibrionia</taxon>
        <taxon>Desulfovibrionales</taxon>
        <taxon>Desulfovibrionaceae</taxon>
        <taxon>Oceanidesulfovibrio</taxon>
    </lineage>
</organism>
<evidence type="ECO:0000256" key="1">
    <source>
        <dbReference type="ARBA" id="ARBA00004651"/>
    </source>
</evidence>
<keyword evidence="7 9" id="KW-1133">Transmembrane helix</keyword>
<dbReference type="InterPro" id="IPR004485">
    <property type="entry name" value="Cobalamin_biosynth_CobD/CbiB"/>
</dbReference>
<dbReference type="AlphaFoldDB" id="A0A7M3MEQ0"/>
<accession>A0A7M3MEQ0</accession>
<keyword evidence="4 9" id="KW-1003">Cell membrane</keyword>
<dbReference type="UniPathway" id="UPA00148"/>
<evidence type="ECO:0000256" key="9">
    <source>
        <dbReference type="HAMAP-Rule" id="MF_00024"/>
    </source>
</evidence>
<evidence type="ECO:0000256" key="6">
    <source>
        <dbReference type="ARBA" id="ARBA00022692"/>
    </source>
</evidence>
<evidence type="ECO:0000256" key="8">
    <source>
        <dbReference type="ARBA" id="ARBA00023136"/>
    </source>
</evidence>
<evidence type="ECO:0000256" key="4">
    <source>
        <dbReference type="ARBA" id="ARBA00022475"/>
    </source>
</evidence>
<keyword evidence="11" id="KW-1185">Reference proteome</keyword>
<dbReference type="Pfam" id="PF03186">
    <property type="entry name" value="CobD_Cbib"/>
    <property type="match status" value="1"/>
</dbReference>
<feature type="transmembrane region" description="Helical" evidence="9">
    <location>
        <begin position="312"/>
        <end position="334"/>
    </location>
</feature>
<evidence type="ECO:0000256" key="5">
    <source>
        <dbReference type="ARBA" id="ARBA00022573"/>
    </source>
</evidence>
<dbReference type="PANTHER" id="PTHR34308">
    <property type="entry name" value="COBALAMIN BIOSYNTHESIS PROTEIN CBIB"/>
    <property type="match status" value="1"/>
</dbReference>
<dbReference type="GO" id="GO:0048472">
    <property type="term" value="F:threonine-phosphate decarboxylase activity"/>
    <property type="evidence" value="ECO:0007669"/>
    <property type="project" value="InterPro"/>
</dbReference>
<evidence type="ECO:0000313" key="11">
    <source>
        <dbReference type="Proteomes" id="UP000448292"/>
    </source>
</evidence>
<evidence type="ECO:0000256" key="7">
    <source>
        <dbReference type="ARBA" id="ARBA00022989"/>
    </source>
</evidence>
<gene>
    <name evidence="9 10" type="primary">cobD</name>
    <name evidence="10" type="ORF">DPQ33_10820</name>
</gene>
<reference evidence="10 11" key="1">
    <citation type="submission" date="2018-06" db="EMBL/GenBank/DDBJ databases">
        <title>Complete genome of Desulfovibrio indonesiensis P37SLT.</title>
        <authorList>
            <person name="Crispim J.S."/>
            <person name="Vidigal P.M.P."/>
            <person name="Silva L.C.F."/>
            <person name="Laguardia C.N."/>
            <person name="Araujo L.C."/>
            <person name="Dias R.S."/>
            <person name="Sousa M.P."/>
            <person name="Paula S.O."/>
            <person name="Silva C."/>
        </authorList>
    </citation>
    <scope>NUCLEOTIDE SEQUENCE [LARGE SCALE GENOMIC DNA]</scope>
    <source>
        <strain evidence="10 11">P37SLT</strain>
    </source>
</reference>
<feature type="transmembrane region" description="Helical" evidence="9">
    <location>
        <begin position="78"/>
        <end position="98"/>
    </location>
</feature>
<comment type="caution">
    <text evidence="10">The sequence shown here is derived from an EMBL/GenBank/DDBJ whole genome shotgun (WGS) entry which is preliminary data.</text>
</comment>
<dbReference type="Proteomes" id="UP000448292">
    <property type="component" value="Unassembled WGS sequence"/>
</dbReference>
<dbReference type="PANTHER" id="PTHR34308:SF1">
    <property type="entry name" value="COBALAMIN BIOSYNTHESIS PROTEIN CBIB"/>
    <property type="match status" value="1"/>
</dbReference>
<dbReference type="HAMAP" id="MF_00024">
    <property type="entry name" value="CobD_CbiB"/>
    <property type="match status" value="1"/>
</dbReference>
<feature type="transmembrane region" description="Helical" evidence="9">
    <location>
        <begin position="49"/>
        <end position="72"/>
    </location>
</feature>
<comment type="similarity">
    <text evidence="3 9">Belongs to the CobD/CbiB family.</text>
</comment>
<feature type="transmembrane region" description="Helical" evidence="9">
    <location>
        <begin position="200"/>
        <end position="225"/>
    </location>
</feature>
<dbReference type="EMBL" id="QMIE01000009">
    <property type="protein sequence ID" value="TVM16960.1"/>
    <property type="molecule type" value="Genomic_DNA"/>
</dbReference>
<comment type="function">
    <text evidence="9">Converts cobyric acid to cobinamide by the addition of aminopropanol on the F carboxylic group.</text>
</comment>
<dbReference type="OrthoDB" id="9811967at2"/>
<keyword evidence="5 9" id="KW-0169">Cobalamin biosynthesis</keyword>
<comment type="pathway">
    <text evidence="2 9">Cofactor biosynthesis; adenosylcobalamin biosynthesis.</text>
</comment>
<name>A0A7M3MEQ0_9BACT</name>
<keyword evidence="8 9" id="KW-0472">Membrane</keyword>
<dbReference type="GO" id="GO:0009236">
    <property type="term" value="P:cobalamin biosynthetic process"/>
    <property type="evidence" value="ECO:0007669"/>
    <property type="project" value="UniProtKB-UniRule"/>
</dbReference>
<evidence type="ECO:0000256" key="3">
    <source>
        <dbReference type="ARBA" id="ARBA00006263"/>
    </source>
</evidence>
<comment type="subcellular location">
    <subcellularLocation>
        <location evidence="1 9">Cell membrane</location>
        <topology evidence="1 9">Multi-pass membrane protein</topology>
    </subcellularLocation>
</comment>
<dbReference type="GO" id="GO:0005886">
    <property type="term" value="C:plasma membrane"/>
    <property type="evidence" value="ECO:0007669"/>
    <property type="project" value="UniProtKB-SubCell"/>
</dbReference>
<evidence type="ECO:0000256" key="2">
    <source>
        <dbReference type="ARBA" id="ARBA00004953"/>
    </source>
</evidence>